<accession>A0ABD1XIL1</accession>
<gene>
    <name evidence="1" type="ORF">R1flu_027339</name>
</gene>
<dbReference type="EMBL" id="JBHFFA010000008">
    <property type="protein sequence ID" value="KAL2608766.1"/>
    <property type="molecule type" value="Genomic_DNA"/>
</dbReference>
<evidence type="ECO:0000313" key="2">
    <source>
        <dbReference type="Proteomes" id="UP001605036"/>
    </source>
</evidence>
<reference evidence="1 2" key="1">
    <citation type="submission" date="2024-09" db="EMBL/GenBank/DDBJ databases">
        <title>Chromosome-scale assembly of Riccia fluitans.</title>
        <authorList>
            <person name="Paukszto L."/>
            <person name="Sawicki J."/>
            <person name="Karawczyk K."/>
            <person name="Piernik-Szablinska J."/>
            <person name="Szczecinska M."/>
            <person name="Mazdziarz M."/>
        </authorList>
    </citation>
    <scope>NUCLEOTIDE SEQUENCE [LARGE SCALE GENOMIC DNA]</scope>
    <source>
        <strain evidence="1">Rf_01</strain>
        <tissue evidence="1">Aerial parts of the thallus</tissue>
    </source>
</reference>
<evidence type="ECO:0000313" key="1">
    <source>
        <dbReference type="EMBL" id="KAL2608766.1"/>
    </source>
</evidence>
<proteinExistence type="predicted"/>
<dbReference type="AlphaFoldDB" id="A0ABD1XIL1"/>
<comment type="caution">
    <text evidence="1">The sequence shown here is derived from an EMBL/GenBank/DDBJ whole genome shotgun (WGS) entry which is preliminary data.</text>
</comment>
<sequence length="71" mass="7702">MAAVQEISRLRWQRISSGFGASCEGNARRHRSSCTTTIQQLIVAISVSGAINAFGEGNFYLFGTAVGKQMY</sequence>
<name>A0ABD1XIL1_9MARC</name>
<keyword evidence="2" id="KW-1185">Reference proteome</keyword>
<organism evidence="1 2">
    <name type="scientific">Riccia fluitans</name>
    <dbReference type="NCBI Taxonomy" id="41844"/>
    <lineage>
        <taxon>Eukaryota</taxon>
        <taxon>Viridiplantae</taxon>
        <taxon>Streptophyta</taxon>
        <taxon>Embryophyta</taxon>
        <taxon>Marchantiophyta</taxon>
        <taxon>Marchantiopsida</taxon>
        <taxon>Marchantiidae</taxon>
        <taxon>Marchantiales</taxon>
        <taxon>Ricciaceae</taxon>
        <taxon>Riccia</taxon>
    </lineage>
</organism>
<dbReference type="Proteomes" id="UP001605036">
    <property type="component" value="Unassembled WGS sequence"/>
</dbReference>
<protein>
    <submittedName>
        <fullName evidence="1">Uncharacterized protein</fullName>
    </submittedName>
</protein>